<keyword evidence="7 17" id="KW-0732">Signal</keyword>
<dbReference type="Gene3D" id="2.30.42.10">
    <property type="match status" value="2"/>
</dbReference>
<name>A0A2S3W3I4_9PROT</name>
<evidence type="ECO:0000256" key="4">
    <source>
        <dbReference type="ARBA" id="ARBA00013035"/>
    </source>
</evidence>
<dbReference type="EMBL" id="POTC01000011">
    <property type="protein sequence ID" value="POF63113.1"/>
    <property type="molecule type" value="Genomic_DNA"/>
</dbReference>
<feature type="active site" description="Charge relay system" evidence="14">
    <location>
        <position position="158"/>
    </location>
</feature>
<feature type="signal peptide" evidence="17">
    <location>
        <begin position="1"/>
        <end position="31"/>
    </location>
</feature>
<keyword evidence="8" id="KW-0677">Repeat</keyword>
<dbReference type="EC" id="3.4.21.107" evidence="4"/>
<comment type="similarity">
    <text evidence="3">Belongs to the peptidase S1C family.</text>
</comment>
<dbReference type="InterPro" id="IPR009003">
    <property type="entry name" value="Peptidase_S1_PA"/>
</dbReference>
<dbReference type="OrthoDB" id="9758917at2"/>
<dbReference type="PROSITE" id="PS50106">
    <property type="entry name" value="PDZ"/>
    <property type="match status" value="2"/>
</dbReference>
<feature type="chain" id="PRO_5038445173" description="Probable periplasmic serine endoprotease DegP-like" evidence="17">
    <location>
        <begin position="32"/>
        <end position="535"/>
    </location>
</feature>
<evidence type="ECO:0000256" key="6">
    <source>
        <dbReference type="ARBA" id="ARBA00022670"/>
    </source>
</evidence>
<comment type="caution">
    <text evidence="19">The sequence shown here is derived from an EMBL/GenBank/DDBJ whole genome shotgun (WGS) entry which is preliminary data.</text>
</comment>
<evidence type="ECO:0000256" key="5">
    <source>
        <dbReference type="ARBA" id="ARBA00013958"/>
    </source>
</evidence>
<comment type="catalytic activity">
    <reaction evidence="1">
        <text>Acts on substrates that are at least partially unfolded. The cleavage site P1 residue is normally between a pair of hydrophobic residues, such as Val-|-Val.</text>
        <dbReference type="EC" id="3.4.21.107"/>
    </reaction>
</comment>
<reference evidence="19 20" key="1">
    <citation type="submission" date="2018-01" db="EMBL/GenBank/DDBJ databases">
        <title>Draft Genome Sequence of Komagataeibacter maltaceti LMG 1529, a Vinegar Producing Acetic Acid Bacterium Isolated from Malt Vinegar Brewery Acetifiers.</title>
        <authorList>
            <person name="Zhang Q."/>
            <person name="Hollensteiner J."/>
            <person name="Poehlein A."/>
            <person name="Daniel R."/>
        </authorList>
    </citation>
    <scope>NUCLEOTIDE SEQUENCE [LARGE SCALE GENOMIC DNA]</scope>
    <source>
        <strain evidence="19 20">LMG 1529</strain>
    </source>
</reference>
<evidence type="ECO:0000259" key="18">
    <source>
        <dbReference type="PROSITE" id="PS50106"/>
    </source>
</evidence>
<dbReference type="SUPFAM" id="SSF50156">
    <property type="entry name" value="PDZ domain-like"/>
    <property type="match status" value="2"/>
</dbReference>
<evidence type="ECO:0000256" key="10">
    <source>
        <dbReference type="ARBA" id="ARBA00022801"/>
    </source>
</evidence>
<dbReference type="PRINTS" id="PR00834">
    <property type="entry name" value="PROTEASES2C"/>
</dbReference>
<sequence length="535" mass="55631">MPDHVSAFSRSSAALGMGAALLAMATGRACALPPATTAVPPPAAANAASATPASDPVRLPAPGHGTPDSFADLAARLLPAVVNVSTTEMVRPGDEDDDGDEGDNSPQIPNFPEGSPFEKFFHDFMNRQNSPNAPPRKMQALGSGFIIDPSGIVVTNNHVVRNAEQITVTLQDNTVLKAHLLGHDDRTDLAVLKVDSPRPLPAVPFGDSDHARVGDWVLAIGNPFGLSGTVTAGIISSRGRNIEQGPYDDFIQTDAPINKGNSGGPLFNLHGDVIGINTAIFSPSGGSIGIGFAIPSAEAQGIIEQLRKHGKVSRGWIGVRIQDVTQDIADGLGLKSAHGALIAGVEAKGPAAAAHLQTGDVIVTLDGKDIDGRALPRLVAQLPAGRVAHLGIVRHDHPMNVTITIGALPEEKTDKADGKPAQKAPASGSMAVAGLGFTVGAIDDIARQKYNMPEGQKGVVVTGVTDDSPAAERGLRTGDVITEVQQASVSTPAELKHQIDLVRAQKRRTVLFLVQNSDGLRWVPFPLAESGAHSD</sequence>
<protein>
    <recommendedName>
        <fullName evidence="5">Probable periplasmic serine endoprotease DegP-like</fullName>
        <ecNumber evidence="4">3.4.21.107</ecNumber>
    </recommendedName>
    <alternativeName>
        <fullName evidence="13">Protease Do</fullName>
    </alternativeName>
</protein>
<gene>
    <name evidence="19" type="primary">degP1_2</name>
    <name evidence="19" type="ORF">KMAL_11960</name>
</gene>
<keyword evidence="11" id="KW-0720">Serine protease</keyword>
<feature type="region of interest" description="Disordered" evidence="16">
    <location>
        <begin position="40"/>
        <end position="68"/>
    </location>
</feature>
<keyword evidence="20" id="KW-1185">Reference proteome</keyword>
<dbReference type="FunFam" id="2.40.10.120:FF:000007">
    <property type="entry name" value="Periplasmic serine endoprotease DegP-like"/>
    <property type="match status" value="1"/>
</dbReference>
<dbReference type="Pfam" id="PF13180">
    <property type="entry name" value="PDZ_2"/>
    <property type="match status" value="2"/>
</dbReference>
<evidence type="ECO:0000256" key="17">
    <source>
        <dbReference type="SAM" id="SignalP"/>
    </source>
</evidence>
<evidence type="ECO:0000256" key="11">
    <source>
        <dbReference type="ARBA" id="ARBA00022825"/>
    </source>
</evidence>
<evidence type="ECO:0000313" key="19">
    <source>
        <dbReference type="EMBL" id="POF63113.1"/>
    </source>
</evidence>
<feature type="compositionally biased region" description="Low complexity" evidence="16">
    <location>
        <begin position="40"/>
        <end position="53"/>
    </location>
</feature>
<dbReference type="SMART" id="SM00228">
    <property type="entry name" value="PDZ"/>
    <property type="match status" value="2"/>
</dbReference>
<dbReference type="RefSeq" id="WP_110094836.1">
    <property type="nucleotide sequence ID" value="NZ_NKUE01000007.1"/>
</dbReference>
<evidence type="ECO:0000256" key="15">
    <source>
        <dbReference type="PIRSR" id="PIRSR611782-2"/>
    </source>
</evidence>
<comment type="subcellular location">
    <subcellularLocation>
        <location evidence="2">Periplasm</location>
    </subcellularLocation>
</comment>
<feature type="region of interest" description="Disordered" evidence="16">
    <location>
        <begin position="85"/>
        <end position="113"/>
    </location>
</feature>
<dbReference type="InterPro" id="IPR001940">
    <property type="entry name" value="Peptidase_S1C"/>
</dbReference>
<dbReference type="InterPro" id="IPR036034">
    <property type="entry name" value="PDZ_sf"/>
</dbReference>
<feature type="domain" description="PDZ" evidence="18">
    <location>
        <begin position="427"/>
        <end position="517"/>
    </location>
</feature>
<keyword evidence="10 19" id="KW-0378">Hydrolase</keyword>
<dbReference type="PANTHER" id="PTHR22939:SF130">
    <property type="entry name" value="PERIPLASMIC SERINE ENDOPROTEASE DEGP-LIKE-RELATED"/>
    <property type="match status" value="1"/>
</dbReference>
<dbReference type="Pfam" id="PF13365">
    <property type="entry name" value="Trypsin_2"/>
    <property type="match status" value="1"/>
</dbReference>
<evidence type="ECO:0000256" key="13">
    <source>
        <dbReference type="ARBA" id="ARBA00032850"/>
    </source>
</evidence>
<evidence type="ECO:0000256" key="12">
    <source>
        <dbReference type="ARBA" id="ARBA00023016"/>
    </source>
</evidence>
<accession>A0A2S3W3I4</accession>
<keyword evidence="9" id="KW-0574">Periplasm</keyword>
<dbReference type="SUPFAM" id="SSF50494">
    <property type="entry name" value="Trypsin-like serine proteases"/>
    <property type="match status" value="1"/>
</dbReference>
<keyword evidence="12" id="KW-0346">Stress response</keyword>
<dbReference type="AlphaFoldDB" id="A0A2S3W3I4"/>
<evidence type="ECO:0000313" key="20">
    <source>
        <dbReference type="Proteomes" id="UP000237344"/>
    </source>
</evidence>
<dbReference type="Gene3D" id="2.40.10.120">
    <property type="match status" value="1"/>
</dbReference>
<dbReference type="InterPro" id="IPR001478">
    <property type="entry name" value="PDZ"/>
</dbReference>
<dbReference type="Proteomes" id="UP000237344">
    <property type="component" value="Unassembled WGS sequence"/>
</dbReference>
<dbReference type="CDD" id="cd10839">
    <property type="entry name" value="cpPDZ1_DegP-like"/>
    <property type="match status" value="1"/>
</dbReference>
<dbReference type="InterPro" id="IPR011782">
    <property type="entry name" value="Pept_S1C_Do"/>
</dbReference>
<dbReference type="GO" id="GO:0006508">
    <property type="term" value="P:proteolysis"/>
    <property type="evidence" value="ECO:0007669"/>
    <property type="project" value="UniProtKB-KW"/>
</dbReference>
<organism evidence="19 20">
    <name type="scientific">Novacetimonas maltaceti</name>
    <dbReference type="NCBI Taxonomy" id="1203393"/>
    <lineage>
        <taxon>Bacteria</taxon>
        <taxon>Pseudomonadati</taxon>
        <taxon>Pseudomonadota</taxon>
        <taxon>Alphaproteobacteria</taxon>
        <taxon>Acetobacterales</taxon>
        <taxon>Acetobacteraceae</taxon>
        <taxon>Novacetimonas</taxon>
    </lineage>
</organism>
<evidence type="ECO:0000256" key="3">
    <source>
        <dbReference type="ARBA" id="ARBA00010541"/>
    </source>
</evidence>
<evidence type="ECO:0000256" key="9">
    <source>
        <dbReference type="ARBA" id="ARBA00022764"/>
    </source>
</evidence>
<evidence type="ECO:0000256" key="14">
    <source>
        <dbReference type="PIRSR" id="PIRSR611782-1"/>
    </source>
</evidence>
<proteinExistence type="inferred from homology"/>
<keyword evidence="6 19" id="KW-0645">Protease</keyword>
<feature type="active site" description="Charge relay system" evidence="14">
    <location>
        <position position="188"/>
    </location>
</feature>
<evidence type="ECO:0000256" key="7">
    <source>
        <dbReference type="ARBA" id="ARBA00022729"/>
    </source>
</evidence>
<evidence type="ECO:0000256" key="8">
    <source>
        <dbReference type="ARBA" id="ARBA00022737"/>
    </source>
</evidence>
<evidence type="ECO:0000256" key="1">
    <source>
        <dbReference type="ARBA" id="ARBA00001772"/>
    </source>
</evidence>
<feature type="domain" description="PDZ" evidence="18">
    <location>
        <begin position="318"/>
        <end position="382"/>
    </location>
</feature>
<dbReference type="PANTHER" id="PTHR22939">
    <property type="entry name" value="SERINE PROTEASE FAMILY S1C HTRA-RELATED"/>
    <property type="match status" value="1"/>
</dbReference>
<feature type="binding site" evidence="15">
    <location>
        <begin position="260"/>
        <end position="262"/>
    </location>
    <ligand>
        <name>substrate</name>
    </ligand>
</feature>
<dbReference type="GO" id="GO:0042597">
    <property type="term" value="C:periplasmic space"/>
    <property type="evidence" value="ECO:0007669"/>
    <property type="project" value="UniProtKB-SubCell"/>
</dbReference>
<dbReference type="GO" id="GO:0004252">
    <property type="term" value="F:serine-type endopeptidase activity"/>
    <property type="evidence" value="ECO:0007669"/>
    <property type="project" value="InterPro"/>
</dbReference>
<evidence type="ECO:0000256" key="2">
    <source>
        <dbReference type="ARBA" id="ARBA00004418"/>
    </source>
</evidence>
<evidence type="ECO:0000256" key="16">
    <source>
        <dbReference type="SAM" id="MobiDB-lite"/>
    </source>
</evidence>
<feature type="binding site" evidence="15">
    <location>
        <position position="188"/>
    </location>
    <ligand>
        <name>substrate</name>
    </ligand>
</feature>
<dbReference type="NCBIfam" id="TIGR02037">
    <property type="entry name" value="degP_htrA_DO"/>
    <property type="match status" value="1"/>
</dbReference>
<feature type="active site" description="Charge relay system" evidence="14">
    <location>
        <position position="262"/>
    </location>
</feature>
<feature type="compositionally biased region" description="Acidic residues" evidence="16">
    <location>
        <begin position="94"/>
        <end position="103"/>
    </location>
</feature>
<feature type="binding site" evidence="15">
    <location>
        <position position="158"/>
    </location>
    <ligand>
        <name>substrate</name>
    </ligand>
</feature>